<gene>
    <name evidence="2" type="ORF">ACFPET_22505</name>
</gene>
<evidence type="ECO:0000313" key="3">
    <source>
        <dbReference type="Proteomes" id="UP001595823"/>
    </source>
</evidence>
<evidence type="ECO:0008006" key="4">
    <source>
        <dbReference type="Google" id="ProtNLM"/>
    </source>
</evidence>
<dbReference type="RefSeq" id="WP_380625493.1">
    <property type="nucleotide sequence ID" value="NZ_JBHSDK010000061.1"/>
</dbReference>
<keyword evidence="3" id="KW-1185">Reference proteome</keyword>
<feature type="compositionally biased region" description="Acidic residues" evidence="1">
    <location>
        <begin position="15"/>
        <end position="24"/>
    </location>
</feature>
<feature type="compositionally biased region" description="Basic and acidic residues" evidence="1">
    <location>
        <begin position="58"/>
        <end position="70"/>
    </location>
</feature>
<feature type="region of interest" description="Disordered" evidence="1">
    <location>
        <begin position="1"/>
        <end position="24"/>
    </location>
</feature>
<sequence>MAEDFGQDDVPGADMGDDEQESEVELAERYLYDDPSKEREEYMFGEQLEGDGSISEYTRAEAGKSFRDEPLGIPPAAEEAGMHLDYTNSEGFDAPEPDEEESSD</sequence>
<dbReference type="EMBL" id="JBHSDK010000061">
    <property type="protein sequence ID" value="MFC4337968.1"/>
    <property type="molecule type" value="Genomic_DNA"/>
</dbReference>
<protein>
    <recommendedName>
        <fullName evidence="4">DUF5709 domain-containing protein</fullName>
    </recommendedName>
</protein>
<feature type="compositionally biased region" description="Acidic residues" evidence="1">
    <location>
        <begin position="93"/>
        <end position="104"/>
    </location>
</feature>
<evidence type="ECO:0000256" key="1">
    <source>
        <dbReference type="SAM" id="MobiDB-lite"/>
    </source>
</evidence>
<organism evidence="2 3">
    <name type="scientific">Salininema proteolyticum</name>
    <dbReference type="NCBI Taxonomy" id="1607685"/>
    <lineage>
        <taxon>Bacteria</taxon>
        <taxon>Bacillati</taxon>
        <taxon>Actinomycetota</taxon>
        <taxon>Actinomycetes</taxon>
        <taxon>Glycomycetales</taxon>
        <taxon>Glycomycetaceae</taxon>
        <taxon>Salininema</taxon>
    </lineage>
</organism>
<reference evidence="3" key="1">
    <citation type="journal article" date="2019" name="Int. J. Syst. Evol. Microbiol.">
        <title>The Global Catalogue of Microorganisms (GCM) 10K type strain sequencing project: providing services to taxonomists for standard genome sequencing and annotation.</title>
        <authorList>
            <consortium name="The Broad Institute Genomics Platform"/>
            <consortium name="The Broad Institute Genome Sequencing Center for Infectious Disease"/>
            <person name="Wu L."/>
            <person name="Ma J."/>
        </authorList>
    </citation>
    <scope>NUCLEOTIDE SEQUENCE [LARGE SCALE GENOMIC DNA]</scope>
    <source>
        <strain evidence="3">IBRC-M 10908</strain>
    </source>
</reference>
<feature type="region of interest" description="Disordered" evidence="1">
    <location>
        <begin position="47"/>
        <end position="104"/>
    </location>
</feature>
<comment type="caution">
    <text evidence="2">The sequence shown here is derived from an EMBL/GenBank/DDBJ whole genome shotgun (WGS) entry which is preliminary data.</text>
</comment>
<accession>A0ABV8U5L3</accession>
<evidence type="ECO:0000313" key="2">
    <source>
        <dbReference type="EMBL" id="MFC4337968.1"/>
    </source>
</evidence>
<proteinExistence type="predicted"/>
<name>A0ABV8U5L3_9ACTN</name>
<dbReference type="Proteomes" id="UP001595823">
    <property type="component" value="Unassembled WGS sequence"/>
</dbReference>